<dbReference type="SUPFAM" id="SSF55021">
    <property type="entry name" value="ACT-like"/>
    <property type="match status" value="2"/>
</dbReference>
<dbReference type="InterPro" id="IPR051719">
    <property type="entry name" value="CASTOR_mTORC1"/>
</dbReference>
<dbReference type="InterPro" id="IPR016540">
    <property type="entry name" value="UCP008459"/>
</dbReference>
<evidence type="ECO:0000259" key="2">
    <source>
        <dbReference type="Pfam" id="PF21631"/>
    </source>
</evidence>
<dbReference type="OrthoDB" id="5615858at2"/>
<evidence type="ECO:0000313" key="3">
    <source>
        <dbReference type="EMBL" id="KPL76319.1"/>
    </source>
</evidence>
<dbReference type="STRING" id="360411.AC812_06535"/>
<sequence length="127" mass="13979">MNPSQVLNILPQRLVVCRLEAGEPIPDWAQNGSFFSITRTAEELSIVCEEGLNPPGILCESSWRALMLEGPFDFDQIGILKSMLDALAEARISIFAISTFDTDYILVRAADLEKAVSALRLAGHRVC</sequence>
<dbReference type="InterPro" id="IPR049447">
    <property type="entry name" value="A9CJY8-like_N"/>
</dbReference>
<feature type="domain" description="A9CJY8-like N-terminal" evidence="2">
    <location>
        <begin position="16"/>
        <end position="50"/>
    </location>
</feature>
<proteinExistence type="predicted"/>
<reference evidence="3 4" key="1">
    <citation type="submission" date="2015-07" db="EMBL/GenBank/DDBJ databases">
        <title>Draft genome of Bellilinea caldifistulae DSM 17877.</title>
        <authorList>
            <person name="Hemp J."/>
            <person name="Ward L.M."/>
            <person name="Pace L.A."/>
            <person name="Fischer W.W."/>
        </authorList>
    </citation>
    <scope>NUCLEOTIDE SEQUENCE [LARGE SCALE GENOMIC DNA]</scope>
    <source>
        <strain evidence="3 4">GOMI-1</strain>
    </source>
</reference>
<feature type="domain" description="CASTOR ACT" evidence="1">
    <location>
        <begin position="60"/>
        <end position="120"/>
    </location>
</feature>
<gene>
    <name evidence="3" type="ORF">AC812_06535</name>
</gene>
<accession>A0A0P6X7M5</accession>
<protein>
    <submittedName>
        <fullName evidence="3">Uncharacterized protein</fullName>
    </submittedName>
</protein>
<evidence type="ECO:0000259" key="1">
    <source>
        <dbReference type="Pfam" id="PF13840"/>
    </source>
</evidence>
<dbReference type="PANTHER" id="PTHR31131:SF6">
    <property type="entry name" value="CASTOR ACT DOMAIN-CONTAINING PROTEIN"/>
    <property type="match status" value="1"/>
</dbReference>
<dbReference type="Gene3D" id="3.30.2130.10">
    <property type="entry name" value="VC0802-like"/>
    <property type="match status" value="1"/>
</dbReference>
<dbReference type="CDD" id="cd04868">
    <property type="entry name" value="ACT_AK-like"/>
    <property type="match status" value="1"/>
</dbReference>
<dbReference type="InterPro" id="IPR045865">
    <property type="entry name" value="ACT-like_dom_sf"/>
</dbReference>
<comment type="caution">
    <text evidence="3">The sequence shown here is derived from an EMBL/GenBank/DDBJ whole genome shotgun (WGS) entry which is preliminary data.</text>
</comment>
<evidence type="ECO:0000313" key="4">
    <source>
        <dbReference type="Proteomes" id="UP000050514"/>
    </source>
</evidence>
<dbReference type="InterPro" id="IPR027795">
    <property type="entry name" value="CASTOR_ACT_dom"/>
</dbReference>
<dbReference type="PATRIC" id="fig|360411.5.peg.1433"/>
<name>A0A0P6X7M5_9CHLR</name>
<dbReference type="RefSeq" id="WP_061919312.1">
    <property type="nucleotide sequence ID" value="NZ_DF967971.1"/>
</dbReference>
<dbReference type="PANTHER" id="PTHR31131">
    <property type="entry name" value="CHROMOSOME 1, WHOLE GENOME SHOTGUN SEQUENCE"/>
    <property type="match status" value="1"/>
</dbReference>
<dbReference type="Pfam" id="PF13840">
    <property type="entry name" value="ACT_7"/>
    <property type="match status" value="1"/>
</dbReference>
<dbReference type="AlphaFoldDB" id="A0A0P6X7M5"/>
<dbReference type="EMBL" id="LGHJ01000012">
    <property type="protein sequence ID" value="KPL76319.1"/>
    <property type="molecule type" value="Genomic_DNA"/>
</dbReference>
<dbReference type="Proteomes" id="UP000050514">
    <property type="component" value="Unassembled WGS sequence"/>
</dbReference>
<dbReference type="Pfam" id="PF21631">
    <property type="entry name" value="A9CJY8-like_N"/>
    <property type="match status" value="1"/>
</dbReference>
<dbReference type="PIRSF" id="PIRSF008459">
    <property type="entry name" value="UCP008459"/>
    <property type="match status" value="1"/>
</dbReference>
<organism evidence="3 4">
    <name type="scientific">Bellilinea caldifistulae</name>
    <dbReference type="NCBI Taxonomy" id="360411"/>
    <lineage>
        <taxon>Bacteria</taxon>
        <taxon>Bacillati</taxon>
        <taxon>Chloroflexota</taxon>
        <taxon>Anaerolineae</taxon>
        <taxon>Anaerolineales</taxon>
        <taxon>Anaerolineaceae</taxon>
        <taxon>Bellilinea</taxon>
    </lineage>
</organism>
<keyword evidence="4" id="KW-1185">Reference proteome</keyword>